<dbReference type="InterPro" id="IPR013655">
    <property type="entry name" value="PAS_fold_3"/>
</dbReference>
<reference evidence="3 4" key="1">
    <citation type="submission" date="2021-01" db="EMBL/GenBank/DDBJ databases">
        <title>Genomic Encyclopedia of Type Strains, Phase IV (KMG-IV): sequencing the most valuable type-strain genomes for metagenomic binning, comparative biology and taxonomic classification.</title>
        <authorList>
            <person name="Goeker M."/>
        </authorList>
    </citation>
    <scope>NUCLEOTIDE SEQUENCE [LARGE SCALE GENOMIC DNA]</scope>
    <source>
        <strain evidence="3 4">DSM 24436</strain>
    </source>
</reference>
<protein>
    <submittedName>
        <fullName evidence="3">GGDEF domain-containing protein</fullName>
    </submittedName>
</protein>
<dbReference type="Gene3D" id="3.30.70.270">
    <property type="match status" value="1"/>
</dbReference>
<feature type="domain" description="PAS fold-3" evidence="2">
    <location>
        <begin position="25"/>
        <end position="102"/>
    </location>
</feature>
<evidence type="ECO:0000313" key="4">
    <source>
        <dbReference type="Proteomes" id="UP000767854"/>
    </source>
</evidence>
<sequence>MTEEFWIWHIKSNWVECADFRLKDYQLEAVEPVMYDLFLNQIYIEDYPKVRQKILSLMAGEIDKYQVSFRIRTSSESPVWISETVEITDYDQEGRPIKAKGVTCIEQNKMNREKRYRAFELDVLTQLPNDIRMKTQFLEILKEAELKMKLVCAVAIEITSLIEINKKEGRPMGDYLLRRTSDFLKELPGVLGRLGPGRFLVIFTGQPVYHIEKVLEDKLMEIRHAANQFAPSFLITYQIYEYWGESVDVFWERLL</sequence>
<proteinExistence type="predicted"/>
<evidence type="ECO:0000313" key="3">
    <source>
        <dbReference type="EMBL" id="MBM7561740.1"/>
    </source>
</evidence>
<dbReference type="RefSeq" id="WP_204663534.1">
    <property type="nucleotide sequence ID" value="NZ_JAFBDT010000007.1"/>
</dbReference>
<dbReference type="SUPFAM" id="SSF55073">
    <property type="entry name" value="Nucleotide cyclase"/>
    <property type="match status" value="1"/>
</dbReference>
<dbReference type="Pfam" id="PF00990">
    <property type="entry name" value="GGDEF"/>
    <property type="match status" value="1"/>
</dbReference>
<organism evidence="3 4">
    <name type="scientific">Fusibacter tunisiensis</name>
    <dbReference type="NCBI Taxonomy" id="1008308"/>
    <lineage>
        <taxon>Bacteria</taxon>
        <taxon>Bacillati</taxon>
        <taxon>Bacillota</taxon>
        <taxon>Clostridia</taxon>
        <taxon>Eubacteriales</taxon>
        <taxon>Eubacteriales Family XII. Incertae Sedis</taxon>
        <taxon>Fusibacter</taxon>
    </lineage>
</organism>
<evidence type="ECO:0000259" key="2">
    <source>
        <dbReference type="Pfam" id="PF08447"/>
    </source>
</evidence>
<dbReference type="Pfam" id="PF08447">
    <property type="entry name" value="PAS_3"/>
    <property type="match status" value="1"/>
</dbReference>
<dbReference type="InterPro" id="IPR043128">
    <property type="entry name" value="Rev_trsase/Diguanyl_cyclase"/>
</dbReference>
<dbReference type="Proteomes" id="UP000767854">
    <property type="component" value="Unassembled WGS sequence"/>
</dbReference>
<dbReference type="Gene3D" id="3.30.450.20">
    <property type="entry name" value="PAS domain"/>
    <property type="match status" value="1"/>
</dbReference>
<accession>A0ABS2MQT7</accession>
<feature type="domain" description="GGDEF" evidence="1">
    <location>
        <begin position="121"/>
        <end position="221"/>
    </location>
</feature>
<dbReference type="EMBL" id="JAFBDT010000007">
    <property type="protein sequence ID" value="MBM7561740.1"/>
    <property type="molecule type" value="Genomic_DNA"/>
</dbReference>
<comment type="caution">
    <text evidence="3">The sequence shown here is derived from an EMBL/GenBank/DDBJ whole genome shotgun (WGS) entry which is preliminary data.</text>
</comment>
<dbReference type="InterPro" id="IPR029787">
    <property type="entry name" value="Nucleotide_cyclase"/>
</dbReference>
<name>A0ABS2MQT7_9FIRM</name>
<evidence type="ECO:0000259" key="1">
    <source>
        <dbReference type="Pfam" id="PF00990"/>
    </source>
</evidence>
<gene>
    <name evidence="3" type="ORF">JOC49_001281</name>
</gene>
<dbReference type="InterPro" id="IPR000160">
    <property type="entry name" value="GGDEF_dom"/>
</dbReference>
<keyword evidence="4" id="KW-1185">Reference proteome</keyword>